<gene>
    <name evidence="2" type="ORF">B0A50_04272</name>
</gene>
<sequence length="152" mass="16613">MVALRKLAIGAAVAYLPFLSLASPKIKGQFKVFRYNTTDCSGDPVSPTGDKVKTPGCTNFDLDDHEWYSWNWGFVPYRHGNQGLQDGRCWLWALSDVGCPTDEMADNIPFTPEIWNGEAFPGSQACRDIAPVGLGMSGLSVRVKCTMNGFGS</sequence>
<accession>A0A4U0TXU1</accession>
<evidence type="ECO:0000313" key="2">
    <source>
        <dbReference type="EMBL" id="TKA26826.1"/>
    </source>
</evidence>
<proteinExistence type="predicted"/>
<reference evidence="2 3" key="1">
    <citation type="submission" date="2017-03" db="EMBL/GenBank/DDBJ databases">
        <title>Genomes of endolithic fungi from Antarctica.</title>
        <authorList>
            <person name="Coleine C."/>
            <person name="Masonjones S."/>
            <person name="Stajich J.E."/>
        </authorList>
    </citation>
    <scope>NUCLEOTIDE SEQUENCE [LARGE SCALE GENOMIC DNA]</scope>
    <source>
        <strain evidence="2 3">CCFEE 6315</strain>
    </source>
</reference>
<dbReference type="AlphaFoldDB" id="A0A4U0TXU1"/>
<protein>
    <recommendedName>
        <fullName evidence="4">Ecp2 effector protein domain-containing protein</fullName>
    </recommendedName>
</protein>
<evidence type="ECO:0000313" key="3">
    <source>
        <dbReference type="Proteomes" id="UP000308549"/>
    </source>
</evidence>
<name>A0A4U0TXU1_9PEZI</name>
<evidence type="ECO:0000256" key="1">
    <source>
        <dbReference type="SAM" id="SignalP"/>
    </source>
</evidence>
<dbReference type="Proteomes" id="UP000308549">
    <property type="component" value="Unassembled WGS sequence"/>
</dbReference>
<organism evidence="2 3">
    <name type="scientific">Salinomyces thailandicus</name>
    <dbReference type="NCBI Taxonomy" id="706561"/>
    <lineage>
        <taxon>Eukaryota</taxon>
        <taxon>Fungi</taxon>
        <taxon>Dikarya</taxon>
        <taxon>Ascomycota</taxon>
        <taxon>Pezizomycotina</taxon>
        <taxon>Dothideomycetes</taxon>
        <taxon>Dothideomycetidae</taxon>
        <taxon>Mycosphaerellales</taxon>
        <taxon>Teratosphaeriaceae</taxon>
        <taxon>Salinomyces</taxon>
    </lineage>
</organism>
<keyword evidence="3" id="KW-1185">Reference proteome</keyword>
<feature type="chain" id="PRO_5021025906" description="Ecp2 effector protein domain-containing protein" evidence="1">
    <location>
        <begin position="23"/>
        <end position="152"/>
    </location>
</feature>
<dbReference type="EMBL" id="NAJL01000026">
    <property type="protein sequence ID" value="TKA26826.1"/>
    <property type="molecule type" value="Genomic_DNA"/>
</dbReference>
<comment type="caution">
    <text evidence="2">The sequence shown here is derived from an EMBL/GenBank/DDBJ whole genome shotgun (WGS) entry which is preliminary data.</text>
</comment>
<keyword evidence="1" id="KW-0732">Signal</keyword>
<evidence type="ECO:0008006" key="4">
    <source>
        <dbReference type="Google" id="ProtNLM"/>
    </source>
</evidence>
<feature type="signal peptide" evidence="1">
    <location>
        <begin position="1"/>
        <end position="22"/>
    </location>
</feature>